<keyword evidence="3" id="KW-1185">Reference proteome</keyword>
<dbReference type="Proteomes" id="UP000266723">
    <property type="component" value="Unassembled WGS sequence"/>
</dbReference>
<evidence type="ECO:0000313" key="3">
    <source>
        <dbReference type="Proteomes" id="UP000266723"/>
    </source>
</evidence>
<dbReference type="EMBL" id="QGKV02000299">
    <property type="protein sequence ID" value="KAF3593252.1"/>
    <property type="molecule type" value="Genomic_DNA"/>
</dbReference>
<feature type="compositionally biased region" description="Basic residues" evidence="1">
    <location>
        <begin position="162"/>
        <end position="173"/>
    </location>
</feature>
<evidence type="ECO:0000256" key="1">
    <source>
        <dbReference type="SAM" id="MobiDB-lite"/>
    </source>
</evidence>
<feature type="region of interest" description="Disordered" evidence="1">
    <location>
        <begin position="126"/>
        <end position="173"/>
    </location>
</feature>
<organism evidence="2 3">
    <name type="scientific">Brassica cretica</name>
    <name type="common">Mustard</name>
    <dbReference type="NCBI Taxonomy" id="69181"/>
    <lineage>
        <taxon>Eukaryota</taxon>
        <taxon>Viridiplantae</taxon>
        <taxon>Streptophyta</taxon>
        <taxon>Embryophyta</taxon>
        <taxon>Tracheophyta</taxon>
        <taxon>Spermatophyta</taxon>
        <taxon>Magnoliopsida</taxon>
        <taxon>eudicotyledons</taxon>
        <taxon>Gunneridae</taxon>
        <taxon>Pentapetalae</taxon>
        <taxon>rosids</taxon>
        <taxon>malvids</taxon>
        <taxon>Brassicales</taxon>
        <taxon>Brassicaceae</taxon>
        <taxon>Brassiceae</taxon>
        <taxon>Brassica</taxon>
    </lineage>
</organism>
<evidence type="ECO:0000313" key="2">
    <source>
        <dbReference type="EMBL" id="KAF3593252.1"/>
    </source>
</evidence>
<accession>A0ABQ7E880</accession>
<gene>
    <name evidence="2" type="ORF">DY000_02021885</name>
</gene>
<name>A0ABQ7E880_BRACR</name>
<sequence length="387" mass="44214">MGAPLISFPSCLQRLRAGKGHLDHENHAIHRTQRQDHENHRRIQASYLPRGNKHVHVIRGNRLQIILQDDNVTLDPRYGSRPFYSPLDNQVPHSLIGSGTYLRKMMYLGKFGDFLRGLLETKKESIIEPQPKPSANPPETINTHSDDVAEPMEVDKAPMGRTLRKRKGKVAKHLKREANERKMESFQKKVFRIPLEKPFEEAYFTHRLWIFFRETRETEEDIKRMFCEAKEKMKNRITLKKKSNLGKFSVPCTVKGIEFPHAMCDTGASVSILPRSSGGLVRDLEVQIGNALVPIDLHGLDIKLNWNSSLLLGIDDPGLIEACHCGVEYETEYSALIKTHTATSIDNANQKSIDFPKEESIDSSPGEWKNDYYNPIMAAHTRDTMHT</sequence>
<proteinExistence type="predicted"/>
<protein>
    <recommendedName>
        <fullName evidence="4">Aspartic peptidase DDI1-type domain-containing protein</fullName>
    </recommendedName>
</protein>
<reference evidence="2 3" key="1">
    <citation type="journal article" date="2020" name="BMC Genomics">
        <title>Intraspecific diversification of the crop wild relative Brassica cretica Lam. using demographic model selection.</title>
        <authorList>
            <person name="Kioukis A."/>
            <person name="Michalopoulou V.A."/>
            <person name="Briers L."/>
            <person name="Pirintsos S."/>
            <person name="Studholme D.J."/>
            <person name="Pavlidis P."/>
            <person name="Sarris P.F."/>
        </authorList>
    </citation>
    <scope>NUCLEOTIDE SEQUENCE [LARGE SCALE GENOMIC DNA]</scope>
    <source>
        <strain evidence="3">cv. PFS-1207/04</strain>
    </source>
</reference>
<comment type="caution">
    <text evidence="2">The sequence shown here is derived from an EMBL/GenBank/DDBJ whole genome shotgun (WGS) entry which is preliminary data.</text>
</comment>
<evidence type="ECO:0008006" key="4">
    <source>
        <dbReference type="Google" id="ProtNLM"/>
    </source>
</evidence>